<keyword evidence="1" id="KW-0614">Plasmid</keyword>
<dbReference type="InterPro" id="IPR008483">
    <property type="entry name" value="DUF764_BOR_spp"/>
</dbReference>
<name>B5RNF0_BORDL</name>
<accession>B5RNF0</accession>
<dbReference type="AlphaFoldDB" id="B5RNF0"/>
<protein>
    <submittedName>
        <fullName evidence="1">Uncharacterized conserved protein</fullName>
    </submittedName>
</protein>
<proteinExistence type="predicted"/>
<reference evidence="1 2" key="1">
    <citation type="journal article" date="2008" name="PLoS Genet.">
        <title>The genome of Borrelia recurrentis, the agent of deadly louse-borne relapsing fever, is a degraded subset of tick-borne Borrelia duttonii.</title>
        <authorList>
            <person name="Lescot M."/>
            <person name="Audic S."/>
            <person name="Robert C."/>
            <person name="Nguyen T.T."/>
            <person name="Blanc G."/>
            <person name="Cutler S.J."/>
            <person name="Wincker P."/>
            <person name="Couloux A."/>
            <person name="Claverie J.-M."/>
            <person name="Raoult D."/>
            <person name="Drancourt M."/>
        </authorList>
    </citation>
    <scope>NUCLEOTIDE SEQUENCE [LARGE SCALE GENOMIC DNA]</scope>
    <source>
        <strain evidence="1 2">Ly</strain>
    </source>
</reference>
<gene>
    <name evidence="1" type="ordered locus">BDU_1091</name>
</gene>
<evidence type="ECO:0000313" key="1">
    <source>
        <dbReference type="EMBL" id="ACH93886.1"/>
    </source>
</evidence>
<dbReference type="KEGG" id="bdu:BDU_1091"/>
<keyword evidence="2" id="KW-1185">Reference proteome</keyword>
<dbReference type="OrthoDB" id="350614at2"/>
<dbReference type="HOGENOM" id="CLU_128615_0_0_12"/>
<geneLocation type="plasmid" evidence="1 2">
    <name>pl165</name>
</geneLocation>
<dbReference type="EMBL" id="CP000979">
    <property type="protein sequence ID" value="ACH93886.1"/>
    <property type="molecule type" value="Genomic_DNA"/>
</dbReference>
<dbReference type="Proteomes" id="UP000000611">
    <property type="component" value="Plasmid pl165"/>
</dbReference>
<dbReference type="Pfam" id="PF05561">
    <property type="entry name" value="DUF764"/>
    <property type="match status" value="1"/>
</dbReference>
<evidence type="ECO:0000313" key="2">
    <source>
        <dbReference type="Proteomes" id="UP000000611"/>
    </source>
</evidence>
<organism evidence="1 2">
    <name type="scientific">Borrelia duttonii (strain Ly)</name>
    <dbReference type="NCBI Taxonomy" id="412419"/>
    <lineage>
        <taxon>Bacteria</taxon>
        <taxon>Pseudomonadati</taxon>
        <taxon>Spirochaetota</taxon>
        <taxon>Spirochaetia</taxon>
        <taxon>Spirochaetales</taxon>
        <taxon>Borreliaceae</taxon>
        <taxon>Borrelia</taxon>
    </lineage>
</organism>
<dbReference type="RefSeq" id="WP_012539425.1">
    <property type="nucleotide sequence ID" value="NC_011247.1"/>
</dbReference>
<sequence length="182" mass="21276">MLLSLYESQTFLVKILFEFKDYLKKHSLKVKIINSYNPLYLNDLEINGSYLLVIRPEGFDSLDVRNFRSGSFYENVNEFGFKFILFFLGFVGEVGELKIYVGLHTIYEYFLEFLHENAFEFKFLKQNPLEKEYDLSLNYYLKSTSDLINGGFVKTSCNGLKGVLGLSQNYRANIQIVENKID</sequence>